<dbReference type="SMART" id="SM00382">
    <property type="entry name" value="AAA"/>
    <property type="match status" value="1"/>
</dbReference>
<evidence type="ECO:0000313" key="7">
    <source>
        <dbReference type="EMBL" id="MBF2735124.1"/>
    </source>
</evidence>
<accession>A0A930UH33</accession>
<feature type="domain" description="ABC transporter" evidence="6">
    <location>
        <begin position="7"/>
        <end position="235"/>
    </location>
</feature>
<name>A0A930UH33_9GAMM</name>
<dbReference type="Proteomes" id="UP000604381">
    <property type="component" value="Unassembled WGS sequence"/>
</dbReference>
<keyword evidence="4" id="KW-0547">Nucleotide-binding</keyword>
<evidence type="ECO:0000256" key="3">
    <source>
        <dbReference type="ARBA" id="ARBA00022458"/>
    </source>
</evidence>
<dbReference type="InterPro" id="IPR027417">
    <property type="entry name" value="P-loop_NTPase"/>
</dbReference>
<organism evidence="7 8">
    <name type="scientific">Candidatus Amphirhobacter heronislandensis</name>
    <dbReference type="NCBI Taxonomy" id="1732024"/>
    <lineage>
        <taxon>Bacteria</taxon>
        <taxon>Pseudomonadati</taxon>
        <taxon>Pseudomonadota</taxon>
        <taxon>Gammaproteobacteria</taxon>
        <taxon>Candidatus Tethybacterales</taxon>
        <taxon>Candidatus Tethybacteraceae</taxon>
        <taxon>Candidatus Amphirhobacter</taxon>
    </lineage>
</organism>
<dbReference type="GO" id="GO:0005524">
    <property type="term" value="F:ATP binding"/>
    <property type="evidence" value="ECO:0007669"/>
    <property type="project" value="UniProtKB-KW"/>
</dbReference>
<dbReference type="InterPro" id="IPR050763">
    <property type="entry name" value="ABC_transporter_ATP-binding"/>
</dbReference>
<dbReference type="InterPro" id="IPR003439">
    <property type="entry name" value="ABC_transporter-like_ATP-bd"/>
</dbReference>
<dbReference type="InterPro" id="IPR003593">
    <property type="entry name" value="AAA+_ATPase"/>
</dbReference>
<comment type="similarity">
    <text evidence="1">Belongs to the ABC transporter superfamily.</text>
</comment>
<comment type="caution">
    <text evidence="7">The sequence shown here is derived from an EMBL/GenBank/DDBJ whole genome shotgun (WGS) entry which is preliminary data.</text>
</comment>
<dbReference type="Gene3D" id="3.40.50.300">
    <property type="entry name" value="P-loop containing nucleotide triphosphate hydrolases"/>
    <property type="match status" value="1"/>
</dbReference>
<sequence length="307" mass="33413">MADGPAVAIDGLRKDYGGLAAVNGVSLTIERGSFFGLLGPNGAGKTTLISILGGLTLPSAGTASIMGHDVVADAMAARRRIGIVPQEIVFDSFFTTRQYLRQQASYYGIYDNEDWIDTLLDRLGLADKANVNTRKLSGGMKRRMMVGMALVHRPPVVVLDEPTAGVDVSQRRSLWEFIQQLNSEGTTVILTTHYLEEAEEFCERIVMLDHGRVIADKLTADLLSSGQHHAHSLYFRLPDGAAPPAELFAPAQAKGPDSQGRFHIDFADNAELEDLLRRINASGLPCRGLEIAAPDLEDVFVELTRQP</sequence>
<keyword evidence="5 7" id="KW-0067">ATP-binding</keyword>
<dbReference type="PROSITE" id="PS50893">
    <property type="entry name" value="ABC_TRANSPORTER_2"/>
    <property type="match status" value="1"/>
</dbReference>
<keyword evidence="8" id="KW-1185">Reference proteome</keyword>
<dbReference type="AlphaFoldDB" id="A0A930UH33"/>
<keyword evidence="3" id="KW-0536">Nodulation</keyword>
<dbReference type="Pfam" id="PF00005">
    <property type="entry name" value="ABC_tran"/>
    <property type="match status" value="1"/>
</dbReference>
<dbReference type="InterPro" id="IPR017871">
    <property type="entry name" value="ABC_transporter-like_CS"/>
</dbReference>
<evidence type="ECO:0000256" key="4">
    <source>
        <dbReference type="ARBA" id="ARBA00022741"/>
    </source>
</evidence>
<evidence type="ECO:0000259" key="6">
    <source>
        <dbReference type="PROSITE" id="PS50893"/>
    </source>
</evidence>
<proteinExistence type="inferred from homology"/>
<evidence type="ECO:0000313" key="8">
    <source>
        <dbReference type="Proteomes" id="UP000604381"/>
    </source>
</evidence>
<gene>
    <name evidence="7" type="ORF">ISN26_03430</name>
</gene>
<evidence type="ECO:0000256" key="1">
    <source>
        <dbReference type="ARBA" id="ARBA00005417"/>
    </source>
</evidence>
<dbReference type="SUPFAM" id="SSF52540">
    <property type="entry name" value="P-loop containing nucleoside triphosphate hydrolases"/>
    <property type="match status" value="1"/>
</dbReference>
<evidence type="ECO:0000256" key="2">
    <source>
        <dbReference type="ARBA" id="ARBA00022448"/>
    </source>
</evidence>
<dbReference type="GO" id="GO:0016887">
    <property type="term" value="F:ATP hydrolysis activity"/>
    <property type="evidence" value="ECO:0007669"/>
    <property type="project" value="InterPro"/>
</dbReference>
<dbReference type="PANTHER" id="PTHR42711">
    <property type="entry name" value="ABC TRANSPORTER ATP-BINDING PROTEIN"/>
    <property type="match status" value="1"/>
</dbReference>
<dbReference type="PROSITE" id="PS00211">
    <property type="entry name" value="ABC_TRANSPORTER_1"/>
    <property type="match status" value="1"/>
</dbReference>
<dbReference type="EMBL" id="JADHEI010000033">
    <property type="protein sequence ID" value="MBF2735124.1"/>
    <property type="molecule type" value="Genomic_DNA"/>
</dbReference>
<dbReference type="PANTHER" id="PTHR42711:SF5">
    <property type="entry name" value="ABC TRANSPORTER ATP-BINDING PROTEIN NATA"/>
    <property type="match status" value="1"/>
</dbReference>
<evidence type="ECO:0000256" key="5">
    <source>
        <dbReference type="ARBA" id="ARBA00022840"/>
    </source>
</evidence>
<keyword evidence="2" id="KW-0813">Transport</keyword>
<reference evidence="7" key="1">
    <citation type="submission" date="2020-10" db="EMBL/GenBank/DDBJ databases">
        <title>An improved Amphimedon queenslandica hologenome assembly reveals how three proteobacterial symbionts can extend the metabolic phenotypic of their marine sponge host.</title>
        <authorList>
            <person name="Degnan B."/>
            <person name="Degnan S."/>
            <person name="Xiang X."/>
        </authorList>
    </citation>
    <scope>NUCLEOTIDE SEQUENCE</scope>
    <source>
        <strain evidence="7">AqS2</strain>
    </source>
</reference>
<protein>
    <submittedName>
        <fullName evidence="7">ABC transporter ATP-binding protein</fullName>
    </submittedName>
</protein>